<keyword evidence="8" id="KW-1185">Reference proteome</keyword>
<dbReference type="Proteomes" id="UP000018201">
    <property type="component" value="Unassembled WGS sequence"/>
</dbReference>
<keyword evidence="2" id="KW-0433">Leucine-rich repeat</keyword>
<feature type="region of interest" description="Disordered" evidence="6">
    <location>
        <begin position="516"/>
        <end position="577"/>
    </location>
</feature>
<accession>U6GL51</accession>
<dbReference type="InterPro" id="IPR050576">
    <property type="entry name" value="Cilia_flagella_integrity"/>
</dbReference>
<dbReference type="SUPFAM" id="SSF52058">
    <property type="entry name" value="L domain-like"/>
    <property type="match status" value="1"/>
</dbReference>
<gene>
    <name evidence="7" type="ORF">EPH_0008400</name>
</gene>
<evidence type="ECO:0000256" key="2">
    <source>
        <dbReference type="ARBA" id="ARBA00022614"/>
    </source>
</evidence>
<organism evidence="7 8">
    <name type="scientific">Eimeria praecox</name>
    <dbReference type="NCBI Taxonomy" id="51316"/>
    <lineage>
        <taxon>Eukaryota</taxon>
        <taxon>Sar</taxon>
        <taxon>Alveolata</taxon>
        <taxon>Apicomplexa</taxon>
        <taxon>Conoidasida</taxon>
        <taxon>Coccidia</taxon>
        <taxon>Eucoccidiorida</taxon>
        <taxon>Eimeriorina</taxon>
        <taxon>Eimeriidae</taxon>
        <taxon>Eimeria</taxon>
    </lineage>
</organism>
<dbReference type="Gene3D" id="3.80.10.10">
    <property type="entry name" value="Ribonuclease Inhibitor"/>
    <property type="match status" value="1"/>
</dbReference>
<keyword evidence="4" id="KW-0969">Cilium</keyword>
<dbReference type="VEuPathDB" id="ToxoDB:EPH_0008400"/>
<reference evidence="7" key="1">
    <citation type="submission" date="2013-10" db="EMBL/GenBank/DDBJ databases">
        <title>Genomic analysis of the causative agents of coccidiosis in chickens.</title>
        <authorList>
            <person name="Reid A.J."/>
            <person name="Blake D."/>
            <person name="Billington K."/>
            <person name="Browne H."/>
            <person name="Dunn M."/>
            <person name="Hung S."/>
            <person name="Kawahara F."/>
            <person name="Miranda-Saavedra D."/>
            <person name="Mourier T."/>
            <person name="Nagra H."/>
            <person name="Otto T.D."/>
            <person name="Rawlings N."/>
            <person name="Sanchez A."/>
            <person name="Sanders M."/>
            <person name="Subramaniam C."/>
            <person name="Tay Y."/>
            <person name="Dear P."/>
            <person name="Doerig C."/>
            <person name="Gruber A."/>
            <person name="Parkinson J."/>
            <person name="Shirley M."/>
            <person name="Wan K.L."/>
            <person name="Berriman M."/>
            <person name="Tomley F."/>
            <person name="Pain A."/>
        </authorList>
    </citation>
    <scope>NUCLEOTIDE SEQUENCE [LARGE SCALE GENOMIC DNA]</scope>
    <source>
        <strain evidence="7">Houghton</strain>
    </source>
</reference>
<dbReference type="InterPro" id="IPR032675">
    <property type="entry name" value="LRR_dom_sf"/>
</dbReference>
<name>U6GL51_9EIME</name>
<dbReference type="SMART" id="SM00365">
    <property type="entry name" value="LRR_SD22"/>
    <property type="match status" value="3"/>
</dbReference>
<evidence type="ECO:0000256" key="1">
    <source>
        <dbReference type="ARBA" id="ARBA00004138"/>
    </source>
</evidence>
<keyword evidence="3" id="KW-0677">Repeat</keyword>
<protein>
    <submittedName>
        <fullName evidence="7">Leucine rich repeat protein, putative</fullName>
    </submittedName>
</protein>
<comment type="subcellular location">
    <subcellularLocation>
        <location evidence="1">Cell projection</location>
        <location evidence="1">Cilium</location>
    </subcellularLocation>
</comment>
<reference evidence="7" key="2">
    <citation type="submission" date="2013-10" db="EMBL/GenBank/DDBJ databases">
        <authorList>
            <person name="Aslett M."/>
        </authorList>
    </citation>
    <scope>NUCLEOTIDE SEQUENCE [LARGE SCALE GENOMIC DNA]</scope>
    <source>
        <strain evidence="7">Houghton</strain>
    </source>
</reference>
<evidence type="ECO:0000256" key="3">
    <source>
        <dbReference type="ARBA" id="ARBA00022737"/>
    </source>
</evidence>
<proteinExistence type="predicted"/>
<sequence length="577" mass="61761">MCESRTRLFPHKKVPSVAALLRSAGGVSVGPILNAAKLKALLLADGNSARKWKALDLSNSNIRKIELSLGEVAALDFECLTHLDLNGNLLVSLDGHTLPFPHLQVLRASNCRINTVTNFGSHFRLRQLDISGNQLTNIINLSNTPLRFTLRELNLARNQISEFKGLAPLSTFSSLEILDLRQNPLCNFGNVAEGFALICCTNLCQLNGHTVSPGVREAVEAWALDEPCGRATVATVEAFREALQHPEGPSLLCATSHPPMMGRLNKMRSATARSELSCNGTANASVNCDADLSDAVYPKERAPKEEGCRPARSYSCLHSEVKKGLRTVMTRAVPSASQTPAESPPEKNIGSGCFSSDPPSLAPSCAAQQCKKATELCQACAGGKCKQRNTDCPCDGLPDSLSGAPVLLKRKTGMVQAGSQLDGFPEEQCKVSLRQTIIHIQDYHNASGLGFKAGGAHTKAASLCECRSANRERLTCCAGTQTPIGWMRPLEYPSSSSSSEGSADCDGIKCEEGALWKISPPTQPADDYPTASPKGREALGGSPRVALEKAISEQEALESVQRVKKGNAEEEGTCKMH</sequence>
<keyword evidence="5" id="KW-0966">Cell projection</keyword>
<dbReference type="InterPro" id="IPR001611">
    <property type="entry name" value="Leu-rich_rpt"/>
</dbReference>
<dbReference type="EMBL" id="HG691694">
    <property type="protein sequence ID" value="CDI79329.1"/>
    <property type="molecule type" value="Genomic_DNA"/>
</dbReference>
<dbReference type="AlphaFoldDB" id="U6GL51"/>
<evidence type="ECO:0000256" key="5">
    <source>
        <dbReference type="ARBA" id="ARBA00023273"/>
    </source>
</evidence>
<evidence type="ECO:0000313" key="7">
    <source>
        <dbReference type="EMBL" id="CDI79329.1"/>
    </source>
</evidence>
<dbReference type="OrthoDB" id="271226at2759"/>
<dbReference type="PANTHER" id="PTHR45973:SF9">
    <property type="entry name" value="LEUCINE-RICH REPEAT-CONTAINING PROTEIN 46"/>
    <property type="match status" value="1"/>
</dbReference>
<dbReference type="PANTHER" id="PTHR45973">
    <property type="entry name" value="PROTEIN PHOSPHATASE 1 REGULATORY SUBUNIT SDS22-RELATED"/>
    <property type="match status" value="1"/>
</dbReference>
<evidence type="ECO:0000256" key="6">
    <source>
        <dbReference type="SAM" id="MobiDB-lite"/>
    </source>
</evidence>
<dbReference type="PROSITE" id="PS51450">
    <property type="entry name" value="LRR"/>
    <property type="match status" value="2"/>
</dbReference>
<evidence type="ECO:0000313" key="8">
    <source>
        <dbReference type="Proteomes" id="UP000018201"/>
    </source>
</evidence>
<evidence type="ECO:0000256" key="4">
    <source>
        <dbReference type="ARBA" id="ARBA00023069"/>
    </source>
</evidence>
<feature type="compositionally biased region" description="Basic and acidic residues" evidence="6">
    <location>
        <begin position="566"/>
        <end position="577"/>
    </location>
</feature>